<keyword evidence="4" id="KW-0804">Transcription</keyword>
<comment type="subunit">
    <text evidence="1">Self-associates forming complexes of several hundred monomers.</text>
</comment>
<dbReference type="InterPro" id="IPR028002">
    <property type="entry name" value="Myb_DNA-bind_5"/>
</dbReference>
<dbReference type="AlphaFoldDB" id="A0A9P0PZ76"/>
<dbReference type="Proteomes" id="UP001152888">
    <property type="component" value="Unassembled WGS sequence"/>
</dbReference>
<evidence type="ECO:0000256" key="5">
    <source>
        <dbReference type="ARBA" id="ARBA00025466"/>
    </source>
</evidence>
<evidence type="ECO:0000256" key="1">
    <source>
        <dbReference type="ARBA" id="ARBA00011764"/>
    </source>
</evidence>
<reference evidence="7" key="1">
    <citation type="submission" date="2022-03" db="EMBL/GenBank/DDBJ databases">
        <authorList>
            <person name="Sayadi A."/>
        </authorList>
    </citation>
    <scope>NUCLEOTIDE SEQUENCE</scope>
</reference>
<proteinExistence type="predicted"/>
<comment type="function">
    <text evidence="5">Involved in transvection phenomena (= synapsis-dependent gene expression), where the synaptic pairing of chromosomes carrying genes with which zeste interacts influences the expression of these genes. Zeste binds to DNA and stimulates transcription from a nearby promoter.</text>
</comment>
<evidence type="ECO:0000313" key="7">
    <source>
        <dbReference type="EMBL" id="CAH2004515.1"/>
    </source>
</evidence>
<evidence type="ECO:0000256" key="2">
    <source>
        <dbReference type="ARBA" id="ARBA00016807"/>
    </source>
</evidence>
<name>A0A9P0PZ76_ACAOB</name>
<accession>A0A9P0PZ76</accession>
<evidence type="ECO:0000259" key="6">
    <source>
        <dbReference type="Pfam" id="PF13873"/>
    </source>
</evidence>
<keyword evidence="8" id="KW-1185">Reference proteome</keyword>
<dbReference type="OrthoDB" id="6782212at2759"/>
<dbReference type="EMBL" id="CAKOFQ010007594">
    <property type="protein sequence ID" value="CAH2004515.1"/>
    <property type="molecule type" value="Genomic_DNA"/>
</dbReference>
<dbReference type="PANTHER" id="PTHR21411:SF0">
    <property type="entry name" value="REGULATORY PROTEIN ZESTE"/>
    <property type="match status" value="1"/>
</dbReference>
<keyword evidence="3" id="KW-0805">Transcription regulation</keyword>
<feature type="domain" description="Myb/SANT-like DNA-binding" evidence="6">
    <location>
        <begin position="18"/>
        <end position="91"/>
    </location>
</feature>
<organism evidence="7 8">
    <name type="scientific">Acanthoscelides obtectus</name>
    <name type="common">Bean weevil</name>
    <name type="synonym">Bruchus obtectus</name>
    <dbReference type="NCBI Taxonomy" id="200917"/>
    <lineage>
        <taxon>Eukaryota</taxon>
        <taxon>Metazoa</taxon>
        <taxon>Ecdysozoa</taxon>
        <taxon>Arthropoda</taxon>
        <taxon>Hexapoda</taxon>
        <taxon>Insecta</taxon>
        <taxon>Pterygota</taxon>
        <taxon>Neoptera</taxon>
        <taxon>Endopterygota</taxon>
        <taxon>Coleoptera</taxon>
        <taxon>Polyphaga</taxon>
        <taxon>Cucujiformia</taxon>
        <taxon>Chrysomeloidea</taxon>
        <taxon>Chrysomelidae</taxon>
        <taxon>Bruchinae</taxon>
        <taxon>Bruchini</taxon>
        <taxon>Acanthoscelides</taxon>
    </lineage>
</organism>
<protein>
    <recommendedName>
        <fullName evidence="2">Regulatory protein zeste</fullName>
    </recommendedName>
</protein>
<evidence type="ECO:0000313" key="8">
    <source>
        <dbReference type="Proteomes" id="UP001152888"/>
    </source>
</evidence>
<evidence type="ECO:0000256" key="4">
    <source>
        <dbReference type="ARBA" id="ARBA00023163"/>
    </source>
</evidence>
<evidence type="ECO:0000256" key="3">
    <source>
        <dbReference type="ARBA" id="ARBA00023015"/>
    </source>
</evidence>
<gene>
    <name evidence="7" type="ORF">ACAOBT_LOCUS28043</name>
</gene>
<dbReference type="Pfam" id="PF13873">
    <property type="entry name" value="Myb_DNA-bind_5"/>
    <property type="match status" value="1"/>
</dbReference>
<comment type="caution">
    <text evidence="7">The sequence shown here is derived from an EMBL/GenBank/DDBJ whole genome shotgun (WGS) entry which is preliminary data.</text>
</comment>
<sequence length="260" mass="29976">MLLGGLVKMDIIVQKRKRSANFNSDDKIMLLSLIGNNSIILNKKTDGSTNQMKEEAWLKIGQQFNSRAGERREVESLKKIWAKLKSDAKTYRAKERISVSQTEGGPSEVKADPILEKVLDILGRAGRGLENINDCDIDEERKENMVPENASLDLQDNIVVEEEEEKEHQIQPQIIDKMPVHQRRRPLISIERGSSLNEARCLTERKKQELIDAEMRREMELHELKKRKLEKDIEIRDLIIKKIKDGEPLNDLITLMQMGN</sequence>
<dbReference type="PANTHER" id="PTHR21411">
    <property type="entry name" value="APONTIC"/>
    <property type="match status" value="1"/>
</dbReference>